<organism evidence="1 2">
    <name type="scientific">Holotrichia oblita</name>
    <name type="common">Chafer beetle</name>
    <dbReference type="NCBI Taxonomy" id="644536"/>
    <lineage>
        <taxon>Eukaryota</taxon>
        <taxon>Metazoa</taxon>
        <taxon>Ecdysozoa</taxon>
        <taxon>Arthropoda</taxon>
        <taxon>Hexapoda</taxon>
        <taxon>Insecta</taxon>
        <taxon>Pterygota</taxon>
        <taxon>Neoptera</taxon>
        <taxon>Endopterygota</taxon>
        <taxon>Coleoptera</taxon>
        <taxon>Polyphaga</taxon>
        <taxon>Scarabaeiformia</taxon>
        <taxon>Scarabaeidae</taxon>
        <taxon>Melolonthinae</taxon>
        <taxon>Holotrichia</taxon>
    </lineage>
</organism>
<evidence type="ECO:0000313" key="1">
    <source>
        <dbReference type="EMBL" id="KAI4467101.1"/>
    </source>
</evidence>
<protein>
    <submittedName>
        <fullName evidence="1">Solute carrier family 39</fullName>
    </submittedName>
</protein>
<reference evidence="1" key="1">
    <citation type="submission" date="2022-04" db="EMBL/GenBank/DDBJ databases">
        <title>Chromosome-scale genome assembly of Holotrichia oblita Faldermann.</title>
        <authorList>
            <person name="Rongchong L."/>
        </authorList>
    </citation>
    <scope>NUCLEOTIDE SEQUENCE</scope>
    <source>
        <strain evidence="1">81SQS9</strain>
    </source>
</reference>
<gene>
    <name evidence="1" type="ORF">MML48_2g00012759</name>
</gene>
<dbReference type="EMBL" id="CM043016">
    <property type="protein sequence ID" value="KAI4467101.1"/>
    <property type="molecule type" value="Genomic_DNA"/>
</dbReference>
<dbReference type="Proteomes" id="UP001056778">
    <property type="component" value="Chromosome 2"/>
</dbReference>
<sequence>MACTNKEKRDTLSIFYSSNRKLTMTRTKYLQLHPERQKPHRTISLDLDQQCGNCDELRRPPGKIEPMAKHVISVCIFCLICATHTPCASHVTTMLTRDALSLMDFDTPYKERLKSTHAIQDDKNIASREAALRLLVKRDVVAQQQDSKHNSSNVNNNNNSSSNHSSSDLKIKKDLNRNELDMAQYMKKLFSTYGNGDTMTLEGFERMMDRLGLMGELSLKLDKNMSDENKIEKNVTSNVDIERVVGSQNTTCVQREEIVRVVKSSFQLNPTMDNNTFKWACPAILYSMIFENCMHEPQKHLSVEHLDNHQGEETTNWSLMWWYSNGVVFLISACGVLGLAVIPIMQKRFYEQLLQFLVALAVGTLAGDALLHLLPHAMTSSHGHDHHGHGSDGNMNMWKGCVAMLGLVFFFFMERMITIAAKWRKTRQLKDKLPKRLKVMNKEGSTQLTNASEKQCKHKYSSFPYCYDEIKMVDASNDEHVFRLAGGTDNVESRNNTQTTTIDDLASNSDIHSYKNANILHNDDLETNQNLTECPNDITSVTCTGKNKMLDLDNKDDSDSVEYTVILREHENRHHGHTHAHGHVHAAPKTMFSVAWMVIMGDGLHNFTDGMAIGAAFSNSLAGGLSTALAVFCHELPHELGDFAMLLKAGMSAKQALFYNLLSSVLCFMGNWVGLRLGNIEYASSWVFAAAAGMFLYIALVDMIPELSSGHDGEGTLFKCCLHLSGLLLGFGIMTVIALYEHDLETVFHQD</sequence>
<keyword evidence="2" id="KW-1185">Reference proteome</keyword>
<name>A0ACB9TJW3_HOLOL</name>
<accession>A0ACB9TJW3</accession>
<comment type="caution">
    <text evidence="1">The sequence shown here is derived from an EMBL/GenBank/DDBJ whole genome shotgun (WGS) entry which is preliminary data.</text>
</comment>
<proteinExistence type="predicted"/>
<evidence type="ECO:0000313" key="2">
    <source>
        <dbReference type="Proteomes" id="UP001056778"/>
    </source>
</evidence>